<accession>A0A1D2A5A3</accession>
<reference evidence="7" key="1">
    <citation type="submission" date="2015-08" db="EMBL/GenBank/DDBJ databases">
        <authorList>
            <person name="Babu N.S."/>
            <person name="Beckwith C.J."/>
            <person name="Beseler K.G."/>
            <person name="Brison A."/>
            <person name="Carone J.V."/>
            <person name="Caskin T.P."/>
            <person name="Diamond M."/>
            <person name="Durham M.E."/>
            <person name="Foxe J.M."/>
            <person name="Go M."/>
            <person name="Henderson B.A."/>
            <person name="Jones I.B."/>
            <person name="McGettigan J.A."/>
            <person name="Micheletti S.J."/>
            <person name="Nasrallah M.E."/>
            <person name="Ortiz D."/>
            <person name="Piller C.R."/>
            <person name="Privatt S.R."/>
            <person name="Schneider S.L."/>
            <person name="Sharp S."/>
            <person name="Smith T.C."/>
            <person name="Stanton J.D."/>
            <person name="Ullery H.E."/>
            <person name="Wilson R.J."/>
            <person name="Serrano M.G."/>
            <person name="Buck G."/>
            <person name="Lee V."/>
            <person name="Wang Y."/>
            <person name="Carvalho R."/>
            <person name="Voegtly L."/>
            <person name="Shi R."/>
            <person name="Duckworth R."/>
            <person name="Johnson A."/>
            <person name="Loviza R."/>
            <person name="Walstead R."/>
            <person name="Shah Z."/>
            <person name="Kiflezghi M."/>
            <person name="Wade K."/>
            <person name="Ball S.L."/>
            <person name="Bradley K.W."/>
            <person name="Asai D.J."/>
            <person name="Bowman C.A."/>
            <person name="Russell D.A."/>
            <person name="Pope W.H."/>
            <person name="Jacobs-Sera D."/>
            <person name="Hendrix R.W."/>
            <person name="Hatfull G.F."/>
        </authorList>
    </citation>
    <scope>NUCLEOTIDE SEQUENCE</scope>
</reference>
<dbReference type="InterPro" id="IPR003035">
    <property type="entry name" value="RWP-RK_dom"/>
</dbReference>
<feature type="region of interest" description="Disordered" evidence="5">
    <location>
        <begin position="207"/>
        <end position="290"/>
    </location>
</feature>
<organism evidence="7">
    <name type="scientific">Auxenochlorella protothecoides</name>
    <name type="common">Green microalga</name>
    <name type="synonym">Chlorella protothecoides</name>
    <dbReference type="NCBI Taxonomy" id="3075"/>
    <lineage>
        <taxon>Eukaryota</taxon>
        <taxon>Viridiplantae</taxon>
        <taxon>Chlorophyta</taxon>
        <taxon>core chlorophytes</taxon>
        <taxon>Trebouxiophyceae</taxon>
        <taxon>Chlorellales</taxon>
        <taxon>Chlorellaceae</taxon>
        <taxon>Auxenochlorella</taxon>
    </lineage>
</organism>
<dbReference type="GO" id="GO:0003700">
    <property type="term" value="F:DNA-binding transcription factor activity"/>
    <property type="evidence" value="ECO:0007669"/>
    <property type="project" value="InterPro"/>
</dbReference>
<evidence type="ECO:0000256" key="4">
    <source>
        <dbReference type="ARBA" id="ARBA00023242"/>
    </source>
</evidence>
<protein>
    <recommendedName>
        <fullName evidence="6">RWP-RK domain-containing protein</fullName>
    </recommendedName>
</protein>
<feature type="region of interest" description="Disordered" evidence="5">
    <location>
        <begin position="488"/>
        <end position="553"/>
    </location>
</feature>
<feature type="region of interest" description="Disordered" evidence="5">
    <location>
        <begin position="355"/>
        <end position="382"/>
    </location>
</feature>
<feature type="compositionally biased region" description="Low complexity" evidence="5">
    <location>
        <begin position="243"/>
        <end position="256"/>
    </location>
</feature>
<dbReference type="EMBL" id="GDKF01004230">
    <property type="protein sequence ID" value="JAT74392.1"/>
    <property type="molecule type" value="Transcribed_RNA"/>
</dbReference>
<evidence type="ECO:0000256" key="2">
    <source>
        <dbReference type="ARBA" id="ARBA00023125"/>
    </source>
</evidence>
<keyword evidence="1" id="KW-0805">Transcription regulation</keyword>
<evidence type="ECO:0000259" key="6">
    <source>
        <dbReference type="PROSITE" id="PS51519"/>
    </source>
</evidence>
<dbReference type="PROSITE" id="PS51519">
    <property type="entry name" value="RWP_RK"/>
    <property type="match status" value="1"/>
</dbReference>
<dbReference type="Pfam" id="PF02042">
    <property type="entry name" value="RWP-RK"/>
    <property type="match status" value="1"/>
</dbReference>
<evidence type="ECO:0000256" key="5">
    <source>
        <dbReference type="SAM" id="MobiDB-lite"/>
    </source>
</evidence>
<evidence type="ECO:0000256" key="1">
    <source>
        <dbReference type="ARBA" id="ARBA00023015"/>
    </source>
</evidence>
<name>A0A1D2A5A3_AUXPR</name>
<dbReference type="InterPro" id="IPR045012">
    <property type="entry name" value="NLP"/>
</dbReference>
<proteinExistence type="predicted"/>
<feature type="compositionally biased region" description="Acidic residues" evidence="5">
    <location>
        <begin position="267"/>
        <end position="284"/>
    </location>
</feature>
<sequence>MAQSYRALVATLTAHIREEVLAGAGAALLQVWACRDLEEGIVLSTQGLPYFLLGDGDELALFRYMSTKHCFPLGEALGQGTPASVFHNRQGCAIVDLAALDAADCPRADCAGACAAHSVLLLPLLDRMMGMKGEPLAVLEVVLSRRDPGMLCTLHALLQAGALSAGYAFPGLGEGAAGAPSPRSVAGPQQPPPAALRALLSRPVQGLGGLGGPGTIVPGHDDDGMMEEDEPSGGSGGARDARGAPGHSSGRPPAARGGRRPARSASDDECSEAGSEDPDADPGDDASRGGGACRLTLRDLQAQFGHGVKDAARNLGVCVTTLKRSCRRLGIRRWPRRQLVKLQRALAEVGTVGDSIRPGAGPAGAGGAPGAGGGGGRAAAGGDARGGGGGHLGNGMAHASAAAAVRAGAYGALHPGSHASLASLASSLVAGLPPVPAPGGGAHLAVGDARRGPGAPTSDLGARGSALSVSASRRPRRAAAAAAQSRLAAAAVDDTAGTPPRSQGRRRVGGEPTCGSASPPPPPPPSAGDEIAAAQRAGGADTPGTPRSLLGSVPSVDEGLACYPDAGPAGGGEPAHVPLYPGMALALSPGPQGPLPRGDDCDADLWAAAASALGITPPRLMSGRRTAMFVPGGWNDGVGAGLDGLGLELLGAHSPLRAGGL</sequence>
<feature type="region of interest" description="Disordered" evidence="5">
    <location>
        <begin position="442"/>
        <end position="475"/>
    </location>
</feature>
<evidence type="ECO:0000313" key="7">
    <source>
        <dbReference type="EMBL" id="JAT74392.1"/>
    </source>
</evidence>
<feature type="domain" description="RWP-RK" evidence="6">
    <location>
        <begin position="277"/>
        <end position="363"/>
    </location>
</feature>
<feature type="compositionally biased region" description="Gly residues" evidence="5">
    <location>
        <begin position="361"/>
        <end position="382"/>
    </location>
</feature>
<feature type="region of interest" description="Disordered" evidence="5">
    <location>
        <begin position="175"/>
        <end position="194"/>
    </location>
</feature>
<keyword evidence="3" id="KW-0804">Transcription</keyword>
<keyword evidence="2" id="KW-0238">DNA-binding</keyword>
<gene>
    <name evidence="7" type="ORF">g.49369</name>
</gene>
<keyword evidence="4" id="KW-0539">Nucleus</keyword>
<dbReference type="AlphaFoldDB" id="A0A1D2A5A3"/>
<feature type="compositionally biased region" description="Low complexity" evidence="5">
    <location>
        <begin position="465"/>
        <end position="475"/>
    </location>
</feature>
<dbReference type="PANTHER" id="PTHR32002:SF41">
    <property type="entry name" value="PROTEIN NLP8"/>
    <property type="match status" value="1"/>
</dbReference>
<dbReference type="GO" id="GO:0003677">
    <property type="term" value="F:DNA binding"/>
    <property type="evidence" value="ECO:0007669"/>
    <property type="project" value="UniProtKB-KW"/>
</dbReference>
<dbReference type="PANTHER" id="PTHR32002">
    <property type="entry name" value="PROTEIN NLP8"/>
    <property type="match status" value="1"/>
</dbReference>
<evidence type="ECO:0000256" key="3">
    <source>
        <dbReference type="ARBA" id="ARBA00023163"/>
    </source>
</evidence>